<dbReference type="CDD" id="cd06261">
    <property type="entry name" value="TM_PBP2"/>
    <property type="match status" value="1"/>
</dbReference>
<dbReference type="InterPro" id="IPR035906">
    <property type="entry name" value="MetI-like_sf"/>
</dbReference>
<proteinExistence type="inferred from homology"/>
<dbReference type="PROSITE" id="PS50928">
    <property type="entry name" value="ABC_TM1"/>
    <property type="match status" value="1"/>
</dbReference>
<feature type="transmembrane region" description="Helical" evidence="8">
    <location>
        <begin position="188"/>
        <end position="210"/>
    </location>
</feature>
<evidence type="ECO:0000256" key="2">
    <source>
        <dbReference type="ARBA" id="ARBA00007069"/>
    </source>
</evidence>
<evidence type="ECO:0000256" key="6">
    <source>
        <dbReference type="ARBA" id="ARBA00022989"/>
    </source>
</evidence>
<gene>
    <name evidence="10" type="primary">metI_2</name>
    <name evidence="10" type="ORF">NCTC13337_01844</name>
</gene>
<dbReference type="PANTHER" id="PTHR30450">
    <property type="entry name" value="ABC TRANSPORTER PERMEASE"/>
    <property type="match status" value="1"/>
</dbReference>
<feature type="domain" description="ABC transmembrane type-1" evidence="9">
    <location>
        <begin position="13"/>
        <end position="207"/>
    </location>
</feature>
<keyword evidence="4" id="KW-1003">Cell membrane</keyword>
<feature type="transmembrane region" description="Helical" evidence="8">
    <location>
        <begin position="52"/>
        <end position="75"/>
    </location>
</feature>
<feature type="transmembrane region" description="Helical" evidence="8">
    <location>
        <begin position="145"/>
        <end position="168"/>
    </location>
</feature>
<dbReference type="GO" id="GO:0005886">
    <property type="term" value="C:plasma membrane"/>
    <property type="evidence" value="ECO:0007669"/>
    <property type="project" value="UniProtKB-SubCell"/>
</dbReference>
<protein>
    <submittedName>
        <fullName evidence="10">D-methionine transport system permease protein metI</fullName>
    </submittedName>
</protein>
<dbReference type="OrthoDB" id="9793490at2"/>
<evidence type="ECO:0000256" key="8">
    <source>
        <dbReference type="RuleBase" id="RU363032"/>
    </source>
</evidence>
<organism evidence="10 11">
    <name type="scientific">Suttonella ornithocola</name>
    <dbReference type="NCBI Taxonomy" id="279832"/>
    <lineage>
        <taxon>Bacteria</taxon>
        <taxon>Pseudomonadati</taxon>
        <taxon>Pseudomonadota</taxon>
        <taxon>Gammaproteobacteria</taxon>
        <taxon>Cardiobacteriales</taxon>
        <taxon>Cardiobacteriaceae</taxon>
        <taxon>Suttonella</taxon>
    </lineage>
</organism>
<evidence type="ECO:0000256" key="1">
    <source>
        <dbReference type="ARBA" id="ARBA00004651"/>
    </source>
</evidence>
<evidence type="ECO:0000256" key="3">
    <source>
        <dbReference type="ARBA" id="ARBA00022448"/>
    </source>
</evidence>
<dbReference type="Gene3D" id="1.10.3720.10">
    <property type="entry name" value="MetI-like"/>
    <property type="match status" value="1"/>
</dbReference>
<keyword evidence="11" id="KW-1185">Reference proteome</keyword>
<feature type="transmembrane region" description="Helical" evidence="8">
    <location>
        <begin position="17"/>
        <end position="40"/>
    </location>
</feature>
<dbReference type="NCBIfam" id="NF008049">
    <property type="entry name" value="PRK10782.1"/>
    <property type="match status" value="1"/>
</dbReference>
<dbReference type="Proteomes" id="UP000254601">
    <property type="component" value="Unassembled WGS sequence"/>
</dbReference>
<dbReference type="GO" id="GO:0048473">
    <property type="term" value="P:D-methionine transmembrane transport"/>
    <property type="evidence" value="ECO:0007669"/>
    <property type="project" value="TreeGrafter"/>
</dbReference>
<keyword evidence="5 8" id="KW-0812">Transmembrane</keyword>
<keyword evidence="3 8" id="KW-0813">Transport</keyword>
<evidence type="ECO:0000256" key="7">
    <source>
        <dbReference type="ARBA" id="ARBA00023136"/>
    </source>
</evidence>
<evidence type="ECO:0000256" key="5">
    <source>
        <dbReference type="ARBA" id="ARBA00022692"/>
    </source>
</evidence>
<evidence type="ECO:0000313" key="10">
    <source>
        <dbReference type="EMBL" id="SUO96399.1"/>
    </source>
</evidence>
<dbReference type="FunFam" id="1.10.3720.10:FF:000002">
    <property type="entry name" value="D-methionine ABC transporter permease MetI"/>
    <property type="match status" value="1"/>
</dbReference>
<dbReference type="Pfam" id="PF00528">
    <property type="entry name" value="BPD_transp_1"/>
    <property type="match status" value="1"/>
</dbReference>
<dbReference type="RefSeq" id="WP_072576272.1">
    <property type="nucleotide sequence ID" value="NZ_LWHB01000061.1"/>
</dbReference>
<dbReference type="InterPro" id="IPR000515">
    <property type="entry name" value="MetI-like"/>
</dbReference>
<dbReference type="EMBL" id="UHIC01000001">
    <property type="protein sequence ID" value="SUO96399.1"/>
    <property type="molecule type" value="Genomic_DNA"/>
</dbReference>
<evidence type="ECO:0000259" key="9">
    <source>
        <dbReference type="PROSITE" id="PS50928"/>
    </source>
</evidence>
<reference evidence="10 11" key="1">
    <citation type="submission" date="2018-06" db="EMBL/GenBank/DDBJ databases">
        <authorList>
            <consortium name="Pathogen Informatics"/>
            <person name="Doyle S."/>
        </authorList>
    </citation>
    <scope>NUCLEOTIDE SEQUENCE [LARGE SCALE GENOMIC DNA]</scope>
    <source>
        <strain evidence="10 11">NCTC13337</strain>
    </source>
</reference>
<comment type="similarity">
    <text evidence="2">Belongs to the binding-protein-dependent transport system permease family. CysTW subfamily.</text>
</comment>
<evidence type="ECO:0000313" key="11">
    <source>
        <dbReference type="Proteomes" id="UP000254601"/>
    </source>
</evidence>
<dbReference type="PANTHER" id="PTHR30450:SF1">
    <property type="entry name" value="D-METHIONINE TRANSPORT SYSTEM PERMEASE PROTEIN METI-RELATED"/>
    <property type="match status" value="1"/>
</dbReference>
<dbReference type="AlphaFoldDB" id="A0A380MUX9"/>
<sequence>MSQQMINLLWQSTWETLYMTFASALLAGIIGIPLGVMLYASRPGNFLANRSFYYPLGTIINIGRSIPFMVLMLAIIPFTRFVVGKSIGNTAAIVPLTVSAVPFIARMIENIINEVPKGLIEAAQAMGATPMQIVRKVLLPEAKSGLINTMTIVIIALIGYTAIAGAIGAGGLGKVAKSYGYDRYKPEIMLACVIILVIMVQAIQSIGDFLSKRADRR</sequence>
<name>A0A380MUX9_9GAMM</name>
<keyword evidence="7 8" id="KW-0472">Membrane</keyword>
<keyword evidence="6 8" id="KW-1133">Transmembrane helix</keyword>
<dbReference type="InterPro" id="IPR051322">
    <property type="entry name" value="AA_ABC_Transporter_Permease"/>
</dbReference>
<accession>A0A380MUX9</accession>
<dbReference type="SUPFAM" id="SSF161098">
    <property type="entry name" value="MetI-like"/>
    <property type="match status" value="1"/>
</dbReference>
<comment type="subcellular location">
    <subcellularLocation>
        <location evidence="1 8">Cell membrane</location>
        <topology evidence="1 8">Multi-pass membrane protein</topology>
    </subcellularLocation>
</comment>
<evidence type="ECO:0000256" key="4">
    <source>
        <dbReference type="ARBA" id="ARBA00022475"/>
    </source>
</evidence>